<name>A0ACC2TZA3_9FUNG</name>
<proteinExistence type="predicted"/>
<gene>
    <name evidence="1" type="ORF">DSO57_1028704</name>
</gene>
<evidence type="ECO:0000313" key="1">
    <source>
        <dbReference type="EMBL" id="KAJ9080094.1"/>
    </source>
</evidence>
<comment type="caution">
    <text evidence="1">The sequence shown here is derived from an EMBL/GenBank/DDBJ whole genome shotgun (WGS) entry which is preliminary data.</text>
</comment>
<evidence type="ECO:0000313" key="2">
    <source>
        <dbReference type="Proteomes" id="UP001165960"/>
    </source>
</evidence>
<protein>
    <submittedName>
        <fullName evidence="1">Uncharacterized protein</fullName>
    </submittedName>
</protein>
<sequence length="231" mass="25937">MAVESVGGMALLDKFLSILSLLTNIVGNLFDKGNTYADKTHFEISCKTVGSFTPSAWLYLAEDVGWANRASQFTAFHLQPEWYGKGTVLKMKHEMASTDDLSSWVFKPEFYYVGGGIPISESLYCPRNIYCLVTAEWHDSAWHVDRIMFSKQKGQLPLRITQLVTNFTEASSTHYVVIRGPRVGKVVFNQLSLGLTGQYITGIHPFTRVPISKVYPLFLHSKLPDGVISFE</sequence>
<reference evidence="1" key="1">
    <citation type="submission" date="2022-04" db="EMBL/GenBank/DDBJ databases">
        <title>Genome of the entomopathogenic fungus Entomophthora muscae.</title>
        <authorList>
            <person name="Elya C."/>
            <person name="Lovett B.R."/>
            <person name="Lee E."/>
            <person name="Macias A.M."/>
            <person name="Hajek A.E."/>
            <person name="De Bivort B.L."/>
            <person name="Kasson M.T."/>
            <person name="De Fine Licht H.H."/>
            <person name="Stajich J.E."/>
        </authorList>
    </citation>
    <scope>NUCLEOTIDE SEQUENCE</scope>
    <source>
        <strain evidence="1">Berkeley</strain>
    </source>
</reference>
<organism evidence="1 2">
    <name type="scientific">Entomophthora muscae</name>
    <dbReference type="NCBI Taxonomy" id="34485"/>
    <lineage>
        <taxon>Eukaryota</taxon>
        <taxon>Fungi</taxon>
        <taxon>Fungi incertae sedis</taxon>
        <taxon>Zoopagomycota</taxon>
        <taxon>Entomophthoromycotina</taxon>
        <taxon>Entomophthoromycetes</taxon>
        <taxon>Entomophthorales</taxon>
        <taxon>Entomophthoraceae</taxon>
        <taxon>Entomophthora</taxon>
    </lineage>
</organism>
<keyword evidence="2" id="KW-1185">Reference proteome</keyword>
<dbReference type="EMBL" id="QTSX02001604">
    <property type="protein sequence ID" value="KAJ9080094.1"/>
    <property type="molecule type" value="Genomic_DNA"/>
</dbReference>
<accession>A0ACC2TZA3</accession>
<dbReference type="Proteomes" id="UP001165960">
    <property type="component" value="Unassembled WGS sequence"/>
</dbReference>